<accession>A0ABU0ZMJ9</accession>
<evidence type="ECO:0000313" key="3">
    <source>
        <dbReference type="Proteomes" id="UP001230908"/>
    </source>
</evidence>
<name>A0ABU0ZMJ9_9ACTN</name>
<comment type="caution">
    <text evidence="2">The sequence shown here is derived from an EMBL/GenBank/DDBJ whole genome shotgun (WGS) entry which is preliminary data.</text>
</comment>
<gene>
    <name evidence="2" type="ORF">RB614_27430</name>
</gene>
<dbReference type="Proteomes" id="UP001230908">
    <property type="component" value="Unassembled WGS sequence"/>
</dbReference>
<dbReference type="InterPro" id="IPR006311">
    <property type="entry name" value="TAT_signal"/>
</dbReference>
<proteinExistence type="predicted"/>
<evidence type="ECO:0000313" key="2">
    <source>
        <dbReference type="EMBL" id="MDQ7908264.1"/>
    </source>
</evidence>
<protein>
    <submittedName>
        <fullName evidence="2">Uncharacterized protein</fullName>
    </submittedName>
</protein>
<dbReference type="RefSeq" id="WP_308715534.1">
    <property type="nucleotide sequence ID" value="NZ_JAVHUY010000029.1"/>
</dbReference>
<evidence type="ECO:0000256" key="1">
    <source>
        <dbReference type="SAM" id="SignalP"/>
    </source>
</evidence>
<feature type="chain" id="PRO_5045449731" evidence="1">
    <location>
        <begin position="27"/>
        <end position="323"/>
    </location>
</feature>
<keyword evidence="1" id="KW-0732">Signal</keyword>
<reference evidence="2 3" key="1">
    <citation type="submission" date="2023-08" db="EMBL/GenBank/DDBJ databases">
        <title>Phytohabitans sansha sp. nov., isolated from marine sediment.</title>
        <authorList>
            <person name="Zhao Y."/>
            <person name="Yi K."/>
        </authorList>
    </citation>
    <scope>NUCLEOTIDE SEQUENCE [LARGE SCALE GENOMIC DNA]</scope>
    <source>
        <strain evidence="2 3">ZYX-F-186</strain>
    </source>
</reference>
<keyword evidence="3" id="KW-1185">Reference proteome</keyword>
<dbReference type="EMBL" id="JAVHUY010000029">
    <property type="protein sequence ID" value="MDQ7908264.1"/>
    <property type="molecule type" value="Genomic_DNA"/>
</dbReference>
<sequence>MGSRSMVLAAALAALVGAGLTGSASAAEPPAAQAAPAGMHRFVVSIGKVDAGSRQNWNRLGMYTLTDSGEVSEVHWHWTQRERVSRSYTGVPAANCGARNCNVQTGNGFQSGSAPDRLQGTYTVSGSVLRITWSTGIWEEWTVSEPVPGKLAKLAFRGNNFGATHGFGYGSEAAFTTRASMAQIAAANHDAFVHTYYLWKTDSNQVGYVDQGTGSPFWYRDFTVCTGSRCAAGRTDKAQYYISRPNTSATDRRDTLWHWFTANADGRGEFCYTGNSHVKPMLEIVDSDGVLHGWVGVEASINQTVPAQGANADDIGVFAIADV</sequence>
<organism evidence="2 3">
    <name type="scientific">Phytohabitans maris</name>
    <dbReference type="NCBI Taxonomy" id="3071409"/>
    <lineage>
        <taxon>Bacteria</taxon>
        <taxon>Bacillati</taxon>
        <taxon>Actinomycetota</taxon>
        <taxon>Actinomycetes</taxon>
        <taxon>Micromonosporales</taxon>
        <taxon>Micromonosporaceae</taxon>
    </lineage>
</organism>
<feature type="signal peptide" evidence="1">
    <location>
        <begin position="1"/>
        <end position="26"/>
    </location>
</feature>
<dbReference type="PROSITE" id="PS51318">
    <property type="entry name" value="TAT"/>
    <property type="match status" value="1"/>
</dbReference>